<name>A0A3N1MBM6_9PROT</name>
<feature type="transmembrane region" description="Helical" evidence="1">
    <location>
        <begin position="139"/>
        <end position="158"/>
    </location>
</feature>
<evidence type="ECO:0000313" key="2">
    <source>
        <dbReference type="EMBL" id="ROQ00455.1"/>
    </source>
</evidence>
<keyword evidence="1" id="KW-0472">Membrane</keyword>
<keyword evidence="1" id="KW-0812">Transmembrane</keyword>
<accession>A0A3N1MBM6</accession>
<reference evidence="2 3" key="1">
    <citation type="submission" date="2018-11" db="EMBL/GenBank/DDBJ databases">
        <title>Genomic Encyclopedia of Type Strains, Phase IV (KMG-IV): sequencing the most valuable type-strain genomes for metagenomic binning, comparative biology and taxonomic classification.</title>
        <authorList>
            <person name="Goeker M."/>
        </authorList>
    </citation>
    <scope>NUCLEOTIDE SEQUENCE [LARGE SCALE GENOMIC DNA]</scope>
    <source>
        <strain evidence="2 3">DSM 5900</strain>
    </source>
</reference>
<sequence length="200" mass="21948">MDGPAWSRAGAEMDDDRTWREIVVMILFATLGLGFPDIDHLFLSWLHHRSIVTHSVLIPLPFLLARNEAVRAGAAGFLVGVSIHLAADILSPAKGFGTVWLPWPIKASLGPLSPMWIAANSGVAMVCSLHAMQGLKLRHATGIFGLLSFGLAAAYATLHERKGMAFLAFLVVFVLAFAFEWWMARQRRSATAEARDREAR</sequence>
<dbReference type="EMBL" id="RJKX01000013">
    <property type="protein sequence ID" value="ROQ00455.1"/>
    <property type="molecule type" value="Genomic_DNA"/>
</dbReference>
<evidence type="ECO:0000313" key="3">
    <source>
        <dbReference type="Proteomes" id="UP000278222"/>
    </source>
</evidence>
<dbReference type="AlphaFoldDB" id="A0A3N1MBM6"/>
<feature type="transmembrane region" description="Helical" evidence="1">
    <location>
        <begin position="18"/>
        <end position="35"/>
    </location>
</feature>
<feature type="transmembrane region" description="Helical" evidence="1">
    <location>
        <begin position="164"/>
        <end position="183"/>
    </location>
</feature>
<organism evidence="2 3">
    <name type="scientific">Stella humosa</name>
    <dbReference type="NCBI Taxonomy" id="94"/>
    <lineage>
        <taxon>Bacteria</taxon>
        <taxon>Pseudomonadati</taxon>
        <taxon>Pseudomonadota</taxon>
        <taxon>Alphaproteobacteria</taxon>
        <taxon>Rhodospirillales</taxon>
        <taxon>Stellaceae</taxon>
        <taxon>Stella</taxon>
    </lineage>
</organism>
<comment type="caution">
    <text evidence="2">The sequence shown here is derived from an EMBL/GenBank/DDBJ whole genome shotgun (WGS) entry which is preliminary data.</text>
</comment>
<evidence type="ECO:0000256" key="1">
    <source>
        <dbReference type="SAM" id="Phobius"/>
    </source>
</evidence>
<dbReference type="Proteomes" id="UP000278222">
    <property type="component" value="Unassembled WGS sequence"/>
</dbReference>
<proteinExistence type="predicted"/>
<gene>
    <name evidence="2" type="ORF">EDC65_2254</name>
</gene>
<keyword evidence="1" id="KW-1133">Transmembrane helix</keyword>
<keyword evidence="3" id="KW-1185">Reference proteome</keyword>
<protein>
    <submittedName>
        <fullName evidence="2">Uncharacterized protein</fullName>
    </submittedName>
</protein>